<dbReference type="PANTHER" id="PTHR30204:SF92">
    <property type="entry name" value="HTH-TYPE TRANSCRIPTIONAL REGULATOR ZNTR"/>
    <property type="match status" value="1"/>
</dbReference>
<gene>
    <name evidence="4" type="ORF">EDC56_1429</name>
</gene>
<dbReference type="InterPro" id="IPR000551">
    <property type="entry name" value="MerR-type_HTH_dom"/>
</dbReference>
<evidence type="ECO:0000313" key="4">
    <source>
        <dbReference type="EMBL" id="ROS01006.1"/>
    </source>
</evidence>
<feature type="coiled-coil region" evidence="2">
    <location>
        <begin position="88"/>
        <end position="115"/>
    </location>
</feature>
<keyword evidence="5" id="KW-1185">Reference proteome</keyword>
<dbReference type="Pfam" id="PF13411">
    <property type="entry name" value="MerR_1"/>
    <property type="match status" value="1"/>
</dbReference>
<feature type="domain" description="HTH merR-type" evidence="3">
    <location>
        <begin position="1"/>
        <end position="73"/>
    </location>
</feature>
<evidence type="ECO:0000256" key="1">
    <source>
        <dbReference type="ARBA" id="ARBA00023125"/>
    </source>
</evidence>
<sequence length="141" mass="16251">MGQFYSIGELARLSGCKVATIRYYETQELMTAPLRTEGNQRRYNSQQRQRLQFIVHSRALGFSLASIRELLQLTEASQDEPHCAEKLVQRQLQDVNEKLRRLTHLQEQLLKMSQQCAAEGEGECAALQLLYDHELCDGEHD</sequence>
<reference evidence="4 5" key="1">
    <citation type="submission" date="2018-11" db="EMBL/GenBank/DDBJ databases">
        <title>Genomic Encyclopedia of Type Strains, Phase IV (KMG-IV): sequencing the most valuable type-strain genomes for metagenomic binning, comparative biology and taxonomic classification.</title>
        <authorList>
            <person name="Goeker M."/>
        </authorList>
    </citation>
    <scope>NUCLEOTIDE SEQUENCE [LARGE SCALE GENOMIC DNA]</scope>
    <source>
        <strain evidence="4 5">DSM 100316</strain>
    </source>
</reference>
<evidence type="ECO:0000259" key="3">
    <source>
        <dbReference type="PROSITE" id="PS50937"/>
    </source>
</evidence>
<keyword evidence="1 4" id="KW-0238">DNA-binding</keyword>
<dbReference type="EMBL" id="RKHR01000004">
    <property type="protein sequence ID" value="ROS01006.1"/>
    <property type="molecule type" value="Genomic_DNA"/>
</dbReference>
<dbReference type="Proteomes" id="UP000275394">
    <property type="component" value="Unassembled WGS sequence"/>
</dbReference>
<dbReference type="OrthoDB" id="9808480at2"/>
<dbReference type="InterPro" id="IPR009061">
    <property type="entry name" value="DNA-bd_dom_put_sf"/>
</dbReference>
<dbReference type="GO" id="GO:0003700">
    <property type="term" value="F:DNA-binding transcription factor activity"/>
    <property type="evidence" value="ECO:0007669"/>
    <property type="project" value="InterPro"/>
</dbReference>
<proteinExistence type="predicted"/>
<evidence type="ECO:0000313" key="5">
    <source>
        <dbReference type="Proteomes" id="UP000275394"/>
    </source>
</evidence>
<dbReference type="SUPFAM" id="SSF46955">
    <property type="entry name" value="Putative DNA-binding domain"/>
    <property type="match status" value="1"/>
</dbReference>
<dbReference type="AlphaFoldDB" id="A0A3N2DMG7"/>
<dbReference type="PRINTS" id="PR00040">
    <property type="entry name" value="HTHMERR"/>
</dbReference>
<comment type="caution">
    <text evidence="4">The sequence shown here is derived from an EMBL/GenBank/DDBJ whole genome shotgun (WGS) entry which is preliminary data.</text>
</comment>
<organism evidence="4 5">
    <name type="scientific">Sinobacterium caligoides</name>
    <dbReference type="NCBI Taxonomy" id="933926"/>
    <lineage>
        <taxon>Bacteria</taxon>
        <taxon>Pseudomonadati</taxon>
        <taxon>Pseudomonadota</taxon>
        <taxon>Gammaproteobacteria</taxon>
        <taxon>Cellvibrionales</taxon>
        <taxon>Spongiibacteraceae</taxon>
        <taxon>Sinobacterium</taxon>
    </lineage>
</organism>
<keyword evidence="2" id="KW-0175">Coiled coil</keyword>
<dbReference type="PANTHER" id="PTHR30204">
    <property type="entry name" value="REDOX-CYCLING DRUG-SENSING TRANSCRIPTIONAL ACTIVATOR SOXR"/>
    <property type="match status" value="1"/>
</dbReference>
<dbReference type="PROSITE" id="PS50937">
    <property type="entry name" value="HTH_MERR_2"/>
    <property type="match status" value="1"/>
</dbReference>
<protein>
    <submittedName>
        <fullName evidence="4">DNA-binding transcriptional MerR regulator</fullName>
    </submittedName>
</protein>
<dbReference type="RefSeq" id="WP_123711854.1">
    <property type="nucleotide sequence ID" value="NZ_RKHR01000004.1"/>
</dbReference>
<dbReference type="GO" id="GO:0003677">
    <property type="term" value="F:DNA binding"/>
    <property type="evidence" value="ECO:0007669"/>
    <property type="project" value="UniProtKB-KW"/>
</dbReference>
<dbReference type="SMART" id="SM00422">
    <property type="entry name" value="HTH_MERR"/>
    <property type="match status" value="1"/>
</dbReference>
<dbReference type="InterPro" id="IPR047057">
    <property type="entry name" value="MerR_fam"/>
</dbReference>
<dbReference type="Gene3D" id="1.10.1660.10">
    <property type="match status" value="1"/>
</dbReference>
<accession>A0A3N2DMG7</accession>
<evidence type="ECO:0000256" key="2">
    <source>
        <dbReference type="SAM" id="Coils"/>
    </source>
</evidence>
<name>A0A3N2DMG7_9GAMM</name>